<dbReference type="Proteomes" id="UP000887565">
    <property type="component" value="Unplaced"/>
</dbReference>
<protein>
    <submittedName>
        <fullName evidence="2">Uncharacterized protein</fullName>
    </submittedName>
</protein>
<evidence type="ECO:0000313" key="2">
    <source>
        <dbReference type="WBParaSite" id="nRc.2.0.1.t42556-RA"/>
    </source>
</evidence>
<organism evidence="1 2">
    <name type="scientific">Romanomermis culicivorax</name>
    <name type="common">Nematode worm</name>
    <dbReference type="NCBI Taxonomy" id="13658"/>
    <lineage>
        <taxon>Eukaryota</taxon>
        <taxon>Metazoa</taxon>
        <taxon>Ecdysozoa</taxon>
        <taxon>Nematoda</taxon>
        <taxon>Enoplea</taxon>
        <taxon>Dorylaimia</taxon>
        <taxon>Mermithida</taxon>
        <taxon>Mermithoidea</taxon>
        <taxon>Mermithidae</taxon>
        <taxon>Romanomermis</taxon>
    </lineage>
</organism>
<proteinExistence type="predicted"/>
<name>A0A915KUF2_ROMCU</name>
<sequence>MHEYRNTAYVLLRQSQDSPRTKNYPSTNIDLASDISVFQFWVTKQDNPTIELRSTLRYWINVCPSTWAIYYLYEHYFWRADNKLDPVLGARLTLTPVTSWRPSYFGKSNWWCKYDCDCPSKTVCHSHKCEPTMG</sequence>
<dbReference type="AlphaFoldDB" id="A0A915KUF2"/>
<keyword evidence="1" id="KW-1185">Reference proteome</keyword>
<accession>A0A915KUF2</accession>
<dbReference type="WBParaSite" id="nRc.2.0.1.t42556-RA">
    <property type="protein sequence ID" value="nRc.2.0.1.t42556-RA"/>
    <property type="gene ID" value="nRc.2.0.1.g42556"/>
</dbReference>
<reference evidence="2" key="1">
    <citation type="submission" date="2022-11" db="UniProtKB">
        <authorList>
            <consortium name="WormBaseParasite"/>
        </authorList>
    </citation>
    <scope>IDENTIFICATION</scope>
</reference>
<evidence type="ECO:0000313" key="1">
    <source>
        <dbReference type="Proteomes" id="UP000887565"/>
    </source>
</evidence>